<dbReference type="EMBL" id="QTSU01000001">
    <property type="protein sequence ID" value="RDZ29324.1"/>
    <property type="molecule type" value="Genomic_DNA"/>
</dbReference>
<dbReference type="GO" id="GO:0019867">
    <property type="term" value="C:outer membrane"/>
    <property type="evidence" value="ECO:0007669"/>
    <property type="project" value="InterPro"/>
</dbReference>
<keyword evidence="3" id="KW-0732">Signal</keyword>
<gene>
    <name evidence="4" type="ORF">DX914_09645</name>
</gene>
<dbReference type="OrthoDB" id="9132795at2"/>
<dbReference type="PANTHER" id="PTHR35603:SF2">
    <property type="entry name" value="OUTER MEMBRANE LIPOPROTEIN"/>
    <property type="match status" value="1"/>
</dbReference>
<evidence type="ECO:0000313" key="4">
    <source>
        <dbReference type="EMBL" id="RDZ29324.1"/>
    </source>
</evidence>
<keyword evidence="2" id="KW-0472">Membrane</keyword>
<dbReference type="InterPro" id="IPR051407">
    <property type="entry name" value="Bact_OM_lipoprot/Surf_antigen"/>
</dbReference>
<keyword evidence="5" id="KW-1185">Reference proteome</keyword>
<dbReference type="Proteomes" id="UP000264492">
    <property type="component" value="Unassembled WGS sequence"/>
</dbReference>
<feature type="signal peptide" evidence="3">
    <location>
        <begin position="1"/>
        <end position="22"/>
    </location>
</feature>
<protein>
    <recommendedName>
        <fullName evidence="6">Glycine zipper 2TM domain-containing protein</fullName>
    </recommendedName>
</protein>
<dbReference type="RefSeq" id="WP_115858761.1">
    <property type="nucleotide sequence ID" value="NZ_QTSU01000001.1"/>
</dbReference>
<feature type="chain" id="PRO_5016580011" description="Glycine zipper 2TM domain-containing protein" evidence="3">
    <location>
        <begin position="23"/>
        <end position="226"/>
    </location>
</feature>
<evidence type="ECO:0000256" key="3">
    <source>
        <dbReference type="SAM" id="SignalP"/>
    </source>
</evidence>
<evidence type="ECO:0000256" key="1">
    <source>
        <dbReference type="ARBA" id="ARBA00004370"/>
    </source>
</evidence>
<dbReference type="AlphaFoldDB" id="A0A371K638"/>
<name>A0A371K638_9GAMM</name>
<comment type="caution">
    <text evidence="4">The sequence shown here is derived from an EMBL/GenBank/DDBJ whole genome shotgun (WGS) entry which is preliminary data.</text>
</comment>
<evidence type="ECO:0008006" key="6">
    <source>
        <dbReference type="Google" id="ProtNLM"/>
    </source>
</evidence>
<organism evidence="4 5">
    <name type="scientific">Lysobacter silvisoli</name>
    <dbReference type="NCBI Taxonomy" id="2293254"/>
    <lineage>
        <taxon>Bacteria</taxon>
        <taxon>Pseudomonadati</taxon>
        <taxon>Pseudomonadota</taxon>
        <taxon>Gammaproteobacteria</taxon>
        <taxon>Lysobacterales</taxon>
        <taxon>Lysobacteraceae</taxon>
        <taxon>Lysobacter</taxon>
    </lineage>
</organism>
<sequence>MKRLSVTALSLVLAAVTGVASAQSYSNDGYGSGYPNSYPASSGSQYDYARVLRVDPVFDNYSQYQGERCYERPTYVDGRNDGYYDDGYNDGYARRDDGYYDQYGSYRRNTGGTETGRTVATVIGGIVGAAVGSQVGGGSARYATSAIGSMVGGMAGRSIYEQNKRVRQDRVGSVRVCDPVRNTGYGDDRAVNAYDVTYEYAGRSYRTRTAYHPGDKIRVRVDVRPE</sequence>
<comment type="subcellular location">
    <subcellularLocation>
        <location evidence="1">Membrane</location>
    </subcellularLocation>
</comment>
<dbReference type="PANTHER" id="PTHR35603">
    <property type="match status" value="1"/>
</dbReference>
<evidence type="ECO:0000313" key="5">
    <source>
        <dbReference type="Proteomes" id="UP000264492"/>
    </source>
</evidence>
<reference evidence="4 5" key="1">
    <citation type="submission" date="2018-08" db="EMBL/GenBank/DDBJ databases">
        <title>Lysobacter sp. zong2l5, whole genome shotgun sequence.</title>
        <authorList>
            <person name="Zhang X."/>
            <person name="Feng G."/>
            <person name="Zhu H."/>
        </authorList>
    </citation>
    <scope>NUCLEOTIDE SEQUENCE [LARGE SCALE GENOMIC DNA]</scope>
    <source>
        <strain evidence="5">zong2l5</strain>
    </source>
</reference>
<accession>A0A371K638</accession>
<proteinExistence type="predicted"/>
<evidence type="ECO:0000256" key="2">
    <source>
        <dbReference type="ARBA" id="ARBA00023136"/>
    </source>
</evidence>